<dbReference type="KEGG" id="nte:NEUTE1DRAFT38222"/>
<dbReference type="Proteomes" id="UP000008065">
    <property type="component" value="Unassembled WGS sequence"/>
</dbReference>
<dbReference type="VEuPathDB" id="FungiDB:NEUTE1DRAFT_38222"/>
<dbReference type="HOGENOM" id="CLU_2904721_0_0_1"/>
<accession>F8MH89</accession>
<dbReference type="RefSeq" id="XP_009848739.1">
    <property type="nucleotide sequence ID" value="XM_009850437.1"/>
</dbReference>
<evidence type="ECO:0000313" key="1">
    <source>
        <dbReference type="EMBL" id="EGO58754.1"/>
    </source>
</evidence>
<dbReference type="EMBL" id="GL891303">
    <property type="protein sequence ID" value="EGO58754.1"/>
    <property type="molecule type" value="Genomic_DNA"/>
</dbReference>
<name>F8MH89_NEUT8</name>
<proteinExistence type="predicted"/>
<dbReference type="OrthoDB" id="4581213at2759"/>
<evidence type="ECO:0000313" key="2">
    <source>
        <dbReference type="Proteomes" id="UP000008065"/>
    </source>
</evidence>
<dbReference type="GeneID" id="20827634"/>
<organism evidence="1 2">
    <name type="scientific">Neurospora tetrasperma (strain FGSC 2508 / ATCC MYA-4615 / P0657)</name>
    <dbReference type="NCBI Taxonomy" id="510951"/>
    <lineage>
        <taxon>Eukaryota</taxon>
        <taxon>Fungi</taxon>
        <taxon>Dikarya</taxon>
        <taxon>Ascomycota</taxon>
        <taxon>Pezizomycotina</taxon>
        <taxon>Sordariomycetes</taxon>
        <taxon>Sordariomycetidae</taxon>
        <taxon>Sordariales</taxon>
        <taxon>Sordariaceae</taxon>
        <taxon>Neurospora</taxon>
    </lineage>
</organism>
<sequence>MFFQYQIGDVVCIRGASLRYKVIAVTGSTITIIVVNPQPDGQYLPFNPMSLQSVDESRLEKVET</sequence>
<gene>
    <name evidence="1" type="ORF">NEUTE1DRAFT_38222</name>
</gene>
<dbReference type="AlphaFoldDB" id="F8MH89"/>
<evidence type="ECO:0008006" key="3">
    <source>
        <dbReference type="Google" id="ProtNLM"/>
    </source>
</evidence>
<protein>
    <recommendedName>
        <fullName evidence="3">Hypervirulence associated protein TUDOR domain-containing protein</fullName>
    </recommendedName>
</protein>
<reference evidence="2" key="1">
    <citation type="journal article" date="2011" name="Genetics">
        <title>Massive changes in genome architecture accompany the transition to self-fertility in the filamentous fungus Neurospora tetrasperma.</title>
        <authorList>
            <person name="Ellison C.E."/>
            <person name="Stajich J.E."/>
            <person name="Jacobson D.J."/>
            <person name="Natvig D.O."/>
            <person name="Lapidus A."/>
            <person name="Foster B."/>
            <person name="Aerts A."/>
            <person name="Riley R."/>
            <person name="Lindquist E.A."/>
            <person name="Grigoriev I.V."/>
            <person name="Taylor J.W."/>
        </authorList>
    </citation>
    <scope>NUCLEOTIDE SEQUENCE [LARGE SCALE GENOMIC DNA]</scope>
    <source>
        <strain evidence="2">FGSC 2508 / P0657</strain>
    </source>
</reference>
<keyword evidence="2" id="KW-1185">Reference proteome</keyword>